<dbReference type="OrthoDB" id="5513783at2"/>
<reference evidence="2 3" key="1">
    <citation type="submission" date="2015-07" db="EMBL/GenBank/DDBJ databases">
        <title>Genome analysis of myxobacterium Chondromyces crocatus Cm c5 reveals a high potential for natural compound synthesis and the genetic basis for the loss of fruiting body formation.</title>
        <authorList>
            <person name="Zaburannyi N."/>
            <person name="Bunk B."/>
            <person name="Maier J."/>
            <person name="Overmann J."/>
            <person name="Mueller R."/>
        </authorList>
    </citation>
    <scope>NUCLEOTIDE SEQUENCE [LARGE SCALE GENOMIC DNA]</scope>
    <source>
        <strain evidence="2 3">Cm c5</strain>
    </source>
</reference>
<feature type="chain" id="PRO_5005459136" description="Secreted protein" evidence="1">
    <location>
        <begin position="21"/>
        <end position="263"/>
    </location>
</feature>
<evidence type="ECO:0000313" key="2">
    <source>
        <dbReference type="EMBL" id="AKT37825.1"/>
    </source>
</evidence>
<dbReference type="RefSeq" id="WP_050430140.1">
    <property type="nucleotide sequence ID" value="NZ_CP012159.1"/>
</dbReference>
<dbReference type="PROSITE" id="PS51257">
    <property type="entry name" value="PROKAR_LIPOPROTEIN"/>
    <property type="match status" value="1"/>
</dbReference>
<evidence type="ECO:0008006" key="4">
    <source>
        <dbReference type="Google" id="ProtNLM"/>
    </source>
</evidence>
<gene>
    <name evidence="2" type="ORF">CMC5_019680</name>
</gene>
<proteinExistence type="predicted"/>
<dbReference type="Proteomes" id="UP000067626">
    <property type="component" value="Chromosome"/>
</dbReference>
<keyword evidence="3" id="KW-1185">Reference proteome</keyword>
<dbReference type="STRING" id="52.CMC5_019680"/>
<sequence length="263" mass="26966">MRAALLVLAFSTLAATGCGAGATTYEASSAPPLSPYASGASVSSIAASPSVPQRGAMKSDLVVRPDALELGFALRETAADAQRAVAAAQAAVSEVEKRVEEATGGAATVRMCGVASAPYAPGKAEGDKKGEVSVTVDGTIEVPLAASLDYWARARLLAALTQVTRELQKASTDDGRKGASFEVPRPVVKEAEAHRAALTERWVRRVRAFAEVAQGGTVPLHIVDCAPPGGIEQQVLSLEEVALSLAIACRLDAAGGSRSSGRE</sequence>
<feature type="signal peptide" evidence="1">
    <location>
        <begin position="1"/>
        <end position="20"/>
    </location>
</feature>
<evidence type="ECO:0000256" key="1">
    <source>
        <dbReference type="SAM" id="SignalP"/>
    </source>
</evidence>
<protein>
    <recommendedName>
        <fullName evidence="4">Secreted protein</fullName>
    </recommendedName>
</protein>
<dbReference type="AlphaFoldDB" id="A0A0K1EAC7"/>
<organism evidence="2 3">
    <name type="scientific">Chondromyces crocatus</name>
    <dbReference type="NCBI Taxonomy" id="52"/>
    <lineage>
        <taxon>Bacteria</taxon>
        <taxon>Pseudomonadati</taxon>
        <taxon>Myxococcota</taxon>
        <taxon>Polyangia</taxon>
        <taxon>Polyangiales</taxon>
        <taxon>Polyangiaceae</taxon>
        <taxon>Chondromyces</taxon>
    </lineage>
</organism>
<accession>A0A0K1EAC7</accession>
<dbReference type="KEGG" id="ccro:CMC5_019680"/>
<dbReference type="EMBL" id="CP012159">
    <property type="protein sequence ID" value="AKT37825.1"/>
    <property type="molecule type" value="Genomic_DNA"/>
</dbReference>
<evidence type="ECO:0000313" key="3">
    <source>
        <dbReference type="Proteomes" id="UP000067626"/>
    </source>
</evidence>
<keyword evidence="1" id="KW-0732">Signal</keyword>
<name>A0A0K1EAC7_CHOCO</name>